<dbReference type="PRINTS" id="PR01042">
    <property type="entry name" value="TRNASYNTHASP"/>
</dbReference>
<reference evidence="9 10" key="1">
    <citation type="submission" date="2014-04" db="EMBL/GenBank/DDBJ databases">
        <authorList>
            <consortium name="DOE Joint Genome Institute"/>
            <person name="Kuo A."/>
            <person name="Kohler A."/>
            <person name="Nagy L.G."/>
            <person name="Floudas D."/>
            <person name="Copeland A."/>
            <person name="Barry K.W."/>
            <person name="Cichocki N."/>
            <person name="Veneault-Fourrey C."/>
            <person name="LaButti K."/>
            <person name="Lindquist E.A."/>
            <person name="Lipzen A."/>
            <person name="Lundell T."/>
            <person name="Morin E."/>
            <person name="Murat C."/>
            <person name="Sun H."/>
            <person name="Tunlid A."/>
            <person name="Henrissat B."/>
            <person name="Grigoriev I.V."/>
            <person name="Hibbett D.S."/>
            <person name="Martin F."/>
            <person name="Nordberg H.P."/>
            <person name="Cantor M.N."/>
            <person name="Hua S.X."/>
        </authorList>
    </citation>
    <scope>NUCLEOTIDE SEQUENCE [LARGE SCALE GENOMIC DNA]</scope>
    <source>
        <strain evidence="9 10">LaAM-08-1</strain>
    </source>
</reference>
<dbReference type="InterPro" id="IPR004365">
    <property type="entry name" value="NA-bd_OB_tRNA"/>
</dbReference>
<dbReference type="EMBL" id="KN838780">
    <property type="protein sequence ID" value="KIJ94740.1"/>
    <property type="molecule type" value="Genomic_DNA"/>
</dbReference>
<feature type="domain" description="Aminoacyl-transfer RNA synthetases class-II family profile" evidence="8">
    <location>
        <begin position="160"/>
        <end position="506"/>
    </location>
</feature>
<dbReference type="SUPFAM" id="SSF50249">
    <property type="entry name" value="Nucleic acid-binding proteins"/>
    <property type="match status" value="1"/>
</dbReference>
<dbReference type="NCBIfam" id="NF003037">
    <property type="entry name" value="PRK03932.1"/>
    <property type="match status" value="1"/>
</dbReference>
<gene>
    <name evidence="9" type="ORF">K443DRAFT_350036</name>
</gene>
<evidence type="ECO:0000313" key="10">
    <source>
        <dbReference type="Proteomes" id="UP000054477"/>
    </source>
</evidence>
<dbReference type="GO" id="GO:0006421">
    <property type="term" value="P:asparaginyl-tRNA aminoacylation"/>
    <property type="evidence" value="ECO:0007669"/>
    <property type="project" value="InterPro"/>
</dbReference>
<name>A0A0C9WSL7_9AGAR</name>
<evidence type="ECO:0000256" key="1">
    <source>
        <dbReference type="ARBA" id="ARBA00008226"/>
    </source>
</evidence>
<keyword evidence="6" id="KW-0648">Protein biosynthesis</keyword>
<keyword evidence="3" id="KW-0436">Ligase</keyword>
<keyword evidence="5" id="KW-0067">ATP-binding</keyword>
<dbReference type="GO" id="GO:0003676">
    <property type="term" value="F:nucleic acid binding"/>
    <property type="evidence" value="ECO:0007669"/>
    <property type="project" value="InterPro"/>
</dbReference>
<dbReference type="InterPro" id="IPR004364">
    <property type="entry name" value="Aa-tRNA-synt_II"/>
</dbReference>
<dbReference type="OrthoDB" id="1931232at2759"/>
<comment type="similarity">
    <text evidence="1">Belongs to the class-II aminoacyl-tRNA synthetase family.</text>
</comment>
<dbReference type="NCBIfam" id="TIGR00457">
    <property type="entry name" value="asnS"/>
    <property type="match status" value="1"/>
</dbReference>
<dbReference type="CDD" id="cd04318">
    <property type="entry name" value="EcAsnRS_like_N"/>
    <property type="match status" value="1"/>
</dbReference>
<dbReference type="EC" id="6.1.1.22" evidence="2"/>
<dbReference type="Gene3D" id="2.40.50.140">
    <property type="entry name" value="Nucleic acid-binding proteins"/>
    <property type="match status" value="1"/>
</dbReference>
<evidence type="ECO:0000256" key="2">
    <source>
        <dbReference type="ARBA" id="ARBA00012816"/>
    </source>
</evidence>
<dbReference type="HOGENOM" id="CLU_004553_2_0_1"/>
<keyword evidence="7" id="KW-0030">Aminoacyl-tRNA synthetase</keyword>
<keyword evidence="10" id="KW-1185">Reference proteome</keyword>
<dbReference type="InterPro" id="IPR002312">
    <property type="entry name" value="Asp/Asn-tRNA-synth_IIb"/>
</dbReference>
<evidence type="ECO:0000256" key="3">
    <source>
        <dbReference type="ARBA" id="ARBA00022598"/>
    </source>
</evidence>
<dbReference type="SUPFAM" id="SSF55681">
    <property type="entry name" value="Class II aaRS and biotin synthetases"/>
    <property type="match status" value="1"/>
</dbReference>
<evidence type="ECO:0000313" key="9">
    <source>
        <dbReference type="EMBL" id="KIJ94740.1"/>
    </source>
</evidence>
<dbReference type="GO" id="GO:0005739">
    <property type="term" value="C:mitochondrion"/>
    <property type="evidence" value="ECO:0007669"/>
    <property type="project" value="TreeGrafter"/>
</dbReference>
<evidence type="ECO:0000256" key="5">
    <source>
        <dbReference type="ARBA" id="ARBA00022840"/>
    </source>
</evidence>
<evidence type="ECO:0000256" key="7">
    <source>
        <dbReference type="ARBA" id="ARBA00023146"/>
    </source>
</evidence>
<dbReference type="InterPro" id="IPR006195">
    <property type="entry name" value="aa-tRNA-synth_II"/>
</dbReference>
<dbReference type="Proteomes" id="UP000054477">
    <property type="component" value="Unassembled WGS sequence"/>
</dbReference>
<dbReference type="Pfam" id="PF01336">
    <property type="entry name" value="tRNA_anti-codon"/>
    <property type="match status" value="1"/>
</dbReference>
<keyword evidence="4" id="KW-0547">Nucleotide-binding</keyword>
<dbReference type="GO" id="GO:0005524">
    <property type="term" value="F:ATP binding"/>
    <property type="evidence" value="ECO:0007669"/>
    <property type="project" value="UniProtKB-KW"/>
</dbReference>
<evidence type="ECO:0000256" key="4">
    <source>
        <dbReference type="ARBA" id="ARBA00022741"/>
    </source>
</evidence>
<dbReference type="GO" id="GO:0004816">
    <property type="term" value="F:asparagine-tRNA ligase activity"/>
    <property type="evidence" value="ECO:0007669"/>
    <property type="project" value="UniProtKB-EC"/>
</dbReference>
<dbReference type="AlphaFoldDB" id="A0A0C9WSL7"/>
<organism evidence="9 10">
    <name type="scientific">Laccaria amethystina LaAM-08-1</name>
    <dbReference type="NCBI Taxonomy" id="1095629"/>
    <lineage>
        <taxon>Eukaryota</taxon>
        <taxon>Fungi</taxon>
        <taxon>Dikarya</taxon>
        <taxon>Basidiomycota</taxon>
        <taxon>Agaricomycotina</taxon>
        <taxon>Agaricomycetes</taxon>
        <taxon>Agaricomycetidae</taxon>
        <taxon>Agaricales</taxon>
        <taxon>Agaricineae</taxon>
        <taxon>Hydnangiaceae</taxon>
        <taxon>Laccaria</taxon>
    </lineage>
</organism>
<dbReference type="PANTHER" id="PTHR22594">
    <property type="entry name" value="ASPARTYL/LYSYL-TRNA SYNTHETASE"/>
    <property type="match status" value="1"/>
</dbReference>
<dbReference type="STRING" id="1095629.A0A0C9WSL7"/>
<protein>
    <recommendedName>
        <fullName evidence="2">asparagine--tRNA ligase</fullName>
        <ecNumber evidence="2">6.1.1.22</ecNumber>
    </recommendedName>
</protein>
<reference evidence="10" key="2">
    <citation type="submission" date="2015-01" db="EMBL/GenBank/DDBJ databases">
        <title>Evolutionary Origins and Diversification of the Mycorrhizal Mutualists.</title>
        <authorList>
            <consortium name="DOE Joint Genome Institute"/>
            <consortium name="Mycorrhizal Genomics Consortium"/>
            <person name="Kohler A."/>
            <person name="Kuo A."/>
            <person name="Nagy L.G."/>
            <person name="Floudas D."/>
            <person name="Copeland A."/>
            <person name="Barry K.W."/>
            <person name="Cichocki N."/>
            <person name="Veneault-Fourrey C."/>
            <person name="LaButti K."/>
            <person name="Lindquist E.A."/>
            <person name="Lipzen A."/>
            <person name="Lundell T."/>
            <person name="Morin E."/>
            <person name="Murat C."/>
            <person name="Riley R."/>
            <person name="Ohm R."/>
            <person name="Sun H."/>
            <person name="Tunlid A."/>
            <person name="Henrissat B."/>
            <person name="Grigoriev I.V."/>
            <person name="Hibbett D.S."/>
            <person name="Martin F."/>
        </authorList>
    </citation>
    <scope>NUCLEOTIDE SEQUENCE [LARGE SCALE GENOMIC DNA]</scope>
    <source>
        <strain evidence="10">LaAM-08-1</strain>
    </source>
</reference>
<accession>A0A0C9WSL7</accession>
<dbReference type="PROSITE" id="PS50862">
    <property type="entry name" value="AA_TRNA_LIGASE_II"/>
    <property type="match status" value="1"/>
</dbReference>
<sequence length="516" mass="56919">MFFRRLASTAASSSPPHPAAYRLAPTICQLLSGAPPELPSSTTTVSGWIKSIRKQKNVSFAVLTDGSSYKGLQAVFLKGKGSHGLTIGTAVRLTGKLVSSPGVGQSHELLVDEVQDGEVEVLGECDPEIYPIQKQALSTEYLRDNAHLRARTSHIAAMVRLRDALARQMNAFFTAQGFCYAHTPILTGNDAEGAGEAFQIFPVEGVHPASITPPSSPPPTPLQPPPEFFSRPAYLTVSHQLHLEALATALSRVYTLSPCFRAERSLTSRHLAEFWMLEAEWVLGPHTKDKRDMDEVCSFVEACLRNVVLLGEQSMKDDIDVLWKDGNEKKRALLEKAFSHINSQAWTRMSYTQAVQELSSFDNARASSKFEFKPLWGKPLQSEHERWLADVFVGGPVFVMDYPASLKPFYMRANDSREPGQGEEDTVACFDLLVPGVGELVGGSVREDRADVLKCKMEEAGLGGEGYKWYEELRRYGGAPHAGFGMGFERLVGWVGGVDNVRECIPMPRWAGRMLL</sequence>
<dbReference type="PANTHER" id="PTHR22594:SF34">
    <property type="entry name" value="ASPARAGINE--TRNA LIGASE, MITOCHONDRIAL-RELATED"/>
    <property type="match status" value="1"/>
</dbReference>
<dbReference type="InterPro" id="IPR012340">
    <property type="entry name" value="NA-bd_OB-fold"/>
</dbReference>
<evidence type="ECO:0000256" key="6">
    <source>
        <dbReference type="ARBA" id="ARBA00022917"/>
    </source>
</evidence>
<dbReference type="Gene3D" id="3.30.930.10">
    <property type="entry name" value="Bira Bifunctional Protein, Domain 2"/>
    <property type="match status" value="1"/>
</dbReference>
<evidence type="ECO:0000259" key="8">
    <source>
        <dbReference type="PROSITE" id="PS50862"/>
    </source>
</evidence>
<proteinExistence type="inferred from homology"/>
<dbReference type="InterPro" id="IPR045864">
    <property type="entry name" value="aa-tRNA-synth_II/BPL/LPL"/>
</dbReference>
<dbReference type="Pfam" id="PF00152">
    <property type="entry name" value="tRNA-synt_2"/>
    <property type="match status" value="1"/>
</dbReference>
<dbReference type="InterPro" id="IPR004522">
    <property type="entry name" value="Asn-tRNA-ligase"/>
</dbReference>